<reference evidence="3" key="4">
    <citation type="submission" date="2025-09" db="UniProtKB">
        <authorList>
            <consortium name="Ensembl"/>
        </authorList>
    </citation>
    <scope>IDENTIFICATION</scope>
</reference>
<evidence type="ECO:0000256" key="1">
    <source>
        <dbReference type="SAM" id="MobiDB-lite"/>
    </source>
</evidence>
<organism evidence="3 4">
    <name type="scientific">Sus scrofa</name>
    <name type="common">Pig</name>
    <dbReference type="NCBI Taxonomy" id="9823"/>
    <lineage>
        <taxon>Eukaryota</taxon>
        <taxon>Metazoa</taxon>
        <taxon>Chordata</taxon>
        <taxon>Craniata</taxon>
        <taxon>Vertebrata</taxon>
        <taxon>Euteleostomi</taxon>
        <taxon>Mammalia</taxon>
        <taxon>Eutheria</taxon>
        <taxon>Laurasiatheria</taxon>
        <taxon>Artiodactyla</taxon>
        <taxon>Suina</taxon>
        <taxon>Suidae</taxon>
        <taxon>Sus</taxon>
    </lineage>
</organism>
<evidence type="ECO:0000256" key="2">
    <source>
        <dbReference type="SAM" id="Phobius"/>
    </source>
</evidence>
<evidence type="ECO:0000313" key="4">
    <source>
        <dbReference type="Proteomes" id="UP000008227"/>
    </source>
</evidence>
<keyword evidence="4" id="KW-1185">Reference proteome</keyword>
<evidence type="ECO:0000313" key="3">
    <source>
        <dbReference type="Ensembl" id="ENSSSCP00000059497.2"/>
    </source>
</evidence>
<dbReference type="Proteomes" id="UP000008227">
    <property type="component" value="Chromosome 8"/>
</dbReference>
<feature type="region of interest" description="Disordered" evidence="1">
    <location>
        <begin position="34"/>
        <end position="71"/>
    </location>
</feature>
<protein>
    <submittedName>
        <fullName evidence="3">Small integral membrane protein 31</fullName>
    </submittedName>
</protein>
<feature type="compositionally biased region" description="Basic and acidic residues" evidence="1">
    <location>
        <begin position="58"/>
        <end position="71"/>
    </location>
</feature>
<dbReference type="AlphaFoldDB" id="A0A8D0VXA2"/>
<feature type="compositionally biased region" description="Basic residues" evidence="1">
    <location>
        <begin position="45"/>
        <end position="57"/>
    </location>
</feature>
<gene>
    <name evidence="3" type="primary">SMIM31</name>
</gene>
<dbReference type="SMR" id="A0A8D0VXA2"/>
<reference evidence="3" key="2">
    <citation type="journal article" date="2020" name="Gigascience">
        <title>An improved pig reference genome sequence to enable pig genetics and genomics research.</title>
        <authorList>
            <person name="Warr A."/>
            <person name="Affara N."/>
            <person name="Aken B."/>
            <person name="Beiki H."/>
            <person name="Bickhart D.M."/>
            <person name="Billis K."/>
            <person name="Chow W."/>
            <person name="Eory L."/>
            <person name="Finlayson H.A."/>
            <person name="Flicek P."/>
            <person name="Giron C.G."/>
            <person name="Griffin D.K."/>
            <person name="Hall R."/>
            <person name="Hannum G."/>
            <person name="Hourlier T."/>
            <person name="Howe K."/>
            <person name="Hume D.A."/>
            <person name="Izuogu O."/>
            <person name="Kim K."/>
            <person name="Koren S."/>
            <person name="Liu H."/>
            <person name="Manchanda N."/>
            <person name="Martin F.J."/>
            <person name="Nonneman D.J."/>
            <person name="O'Connor R.E."/>
            <person name="Phillippy A.M."/>
            <person name="Rohrer G.A."/>
            <person name="Rosen B.D."/>
            <person name="Rund L.A."/>
            <person name="Sargent C.A."/>
            <person name="Schook L.B."/>
            <person name="Schroeder S.G."/>
            <person name="Schwartz A.S."/>
            <person name="Skinner B.M."/>
            <person name="Talbot R."/>
            <person name="Tseng E."/>
            <person name="Tuggle C.K."/>
            <person name="Watson M."/>
            <person name="Smith T.P.L."/>
            <person name="Archibald A.L."/>
        </authorList>
    </citation>
    <scope>NUCLEOTIDE SEQUENCE [LARGE SCALE GENOMIC DNA]</scope>
    <source>
        <strain evidence="3">Duroc</strain>
    </source>
</reference>
<name>A0A8D0VXA2_PIG</name>
<keyword evidence="2" id="KW-0812">Transmembrane</keyword>
<keyword evidence="2" id="KW-1133">Transmembrane helix</keyword>
<accession>A0A287BTD8</accession>
<sequence>MELPFTNLEMAFILLAFVIFSFFTLASIYTNPDDRNEEEEYQVKEKKKKRKKSGKKRNVSEEEHKVEAVFR</sequence>
<proteinExistence type="predicted"/>
<accession>A0A8D0VXA2</accession>
<keyword evidence="2" id="KW-0472">Membrane</keyword>
<reference evidence="4" key="1">
    <citation type="submission" date="2009-11" db="EMBL/GenBank/DDBJ databases">
        <authorList>
            <consortium name="Porcine genome sequencing project"/>
        </authorList>
    </citation>
    <scope>NUCLEOTIDE SEQUENCE [LARGE SCALE GENOMIC DNA]</scope>
    <source>
        <strain evidence="4">Duroc</strain>
    </source>
</reference>
<reference evidence="3" key="3">
    <citation type="submission" date="2025-08" db="UniProtKB">
        <authorList>
            <consortium name="Ensembl"/>
        </authorList>
    </citation>
    <scope>IDENTIFICATION</scope>
</reference>
<dbReference type="Ensembl" id="ENSSSCT00000042509.2">
    <property type="protein sequence ID" value="ENSSSCP00000059497.2"/>
    <property type="gene ID" value="ENSSSCG00000038890.2"/>
</dbReference>
<dbReference type="GeneTree" id="ENSGT00770000121728"/>
<feature type="transmembrane region" description="Helical" evidence="2">
    <location>
        <begin position="12"/>
        <end position="30"/>
    </location>
</feature>